<comment type="catalytic activity">
    <reaction evidence="7 8">
        <text>L-histidinol phosphate + H2O = L-histidinol + phosphate</text>
        <dbReference type="Rhea" id="RHEA:14465"/>
        <dbReference type="ChEBI" id="CHEBI:15377"/>
        <dbReference type="ChEBI" id="CHEBI:43474"/>
        <dbReference type="ChEBI" id="CHEBI:57699"/>
        <dbReference type="ChEBI" id="CHEBI:57980"/>
        <dbReference type="EC" id="3.1.3.15"/>
    </reaction>
</comment>
<dbReference type="InterPro" id="IPR004013">
    <property type="entry name" value="PHP_dom"/>
</dbReference>
<evidence type="ECO:0000259" key="9">
    <source>
        <dbReference type="Pfam" id="PF02811"/>
    </source>
</evidence>
<evidence type="ECO:0000256" key="5">
    <source>
        <dbReference type="ARBA" id="ARBA00022801"/>
    </source>
</evidence>
<sequence length="270" mass="29485">MCELFRSCVHTHTVFCDGADTPQAMAKAALALQFVSLGFSGHGAAAYDSAAMTPEKEQAYQNAVLALQRQYQGKLEILLGVEHDSLAPYSAFPYDYLIESVHYFAHQGELLCVDLSREETASHIARFADPYAYCKAYFAQCAAAYEKSPAQIAGHLDLVAKFNEGGALFDEDDPRYRAAALEAMDAAVSRGMAVEVNTGAIARGYRTVPYPAPPLLKALREMSGQVILTSDCHDSRNLACHYRESAQLLRSCGFTEALVLRRDGFHAVGL</sequence>
<comment type="similarity">
    <text evidence="2 8">Belongs to the PHP hydrolase family. HisK subfamily.</text>
</comment>
<dbReference type="GO" id="GO:0005737">
    <property type="term" value="C:cytoplasm"/>
    <property type="evidence" value="ECO:0007669"/>
    <property type="project" value="TreeGrafter"/>
</dbReference>
<dbReference type="Proteomes" id="UP000824258">
    <property type="component" value="Unassembled WGS sequence"/>
</dbReference>
<comment type="pathway">
    <text evidence="1 8">Amino-acid biosynthesis; L-histidine biosynthesis; L-histidine from 5-phospho-alpha-D-ribose 1-diphosphate: step 8/9.</text>
</comment>
<evidence type="ECO:0000313" key="11">
    <source>
        <dbReference type="Proteomes" id="UP000824258"/>
    </source>
</evidence>
<evidence type="ECO:0000256" key="6">
    <source>
        <dbReference type="ARBA" id="ARBA00023102"/>
    </source>
</evidence>
<dbReference type="InterPro" id="IPR010140">
    <property type="entry name" value="Histidinol_P_phosphatase_HisJ"/>
</dbReference>
<evidence type="ECO:0000256" key="4">
    <source>
        <dbReference type="ARBA" id="ARBA00022605"/>
    </source>
</evidence>
<dbReference type="GO" id="GO:0000105">
    <property type="term" value="P:L-histidine biosynthetic process"/>
    <property type="evidence" value="ECO:0007669"/>
    <property type="project" value="UniProtKB-UniRule"/>
</dbReference>
<gene>
    <name evidence="10" type="ORF">IAA70_02500</name>
</gene>
<dbReference type="GO" id="GO:0004401">
    <property type="term" value="F:histidinol-phosphatase activity"/>
    <property type="evidence" value="ECO:0007669"/>
    <property type="project" value="UniProtKB-UniRule"/>
</dbReference>
<comment type="caution">
    <text evidence="10">The sequence shown here is derived from an EMBL/GenBank/DDBJ whole genome shotgun (WGS) entry which is preliminary data.</text>
</comment>
<evidence type="ECO:0000256" key="8">
    <source>
        <dbReference type="RuleBase" id="RU366003"/>
    </source>
</evidence>
<evidence type="ECO:0000256" key="3">
    <source>
        <dbReference type="ARBA" id="ARBA00013085"/>
    </source>
</evidence>
<name>A0A9D1A7S6_9FIRM</name>
<dbReference type="Gene3D" id="3.20.20.140">
    <property type="entry name" value="Metal-dependent hydrolases"/>
    <property type="match status" value="1"/>
</dbReference>
<evidence type="ECO:0000256" key="7">
    <source>
        <dbReference type="ARBA" id="ARBA00049158"/>
    </source>
</evidence>
<keyword evidence="4 8" id="KW-0028">Amino-acid biosynthesis</keyword>
<keyword evidence="5 8" id="KW-0378">Hydrolase</keyword>
<dbReference type="NCBIfam" id="TIGR01856">
    <property type="entry name" value="hisJ_fam"/>
    <property type="match status" value="1"/>
</dbReference>
<evidence type="ECO:0000256" key="2">
    <source>
        <dbReference type="ARBA" id="ARBA00009152"/>
    </source>
</evidence>
<dbReference type="Pfam" id="PF02811">
    <property type="entry name" value="PHP"/>
    <property type="match status" value="1"/>
</dbReference>
<reference evidence="10" key="2">
    <citation type="journal article" date="2021" name="PeerJ">
        <title>Extensive microbial diversity within the chicken gut microbiome revealed by metagenomics and culture.</title>
        <authorList>
            <person name="Gilroy R."/>
            <person name="Ravi A."/>
            <person name="Getino M."/>
            <person name="Pursley I."/>
            <person name="Horton D.L."/>
            <person name="Alikhan N.F."/>
            <person name="Baker D."/>
            <person name="Gharbi K."/>
            <person name="Hall N."/>
            <person name="Watson M."/>
            <person name="Adriaenssens E.M."/>
            <person name="Foster-Nyarko E."/>
            <person name="Jarju S."/>
            <person name="Secka A."/>
            <person name="Antonio M."/>
            <person name="Oren A."/>
            <person name="Chaudhuri R.R."/>
            <person name="La Ragione R."/>
            <person name="Hildebrand F."/>
            <person name="Pallen M.J."/>
        </authorList>
    </citation>
    <scope>NUCLEOTIDE SEQUENCE</scope>
    <source>
        <strain evidence="10">ChiHjej9B8-7071</strain>
    </source>
</reference>
<dbReference type="PANTHER" id="PTHR21039:SF0">
    <property type="entry name" value="HISTIDINOL-PHOSPHATASE"/>
    <property type="match status" value="1"/>
</dbReference>
<dbReference type="PANTHER" id="PTHR21039">
    <property type="entry name" value="HISTIDINOL PHOSPHATASE-RELATED"/>
    <property type="match status" value="1"/>
</dbReference>
<protein>
    <recommendedName>
        <fullName evidence="3 8">Histidinol-phosphatase</fullName>
        <shortName evidence="8">HolPase</shortName>
        <ecNumber evidence="3 8">3.1.3.15</ecNumber>
    </recommendedName>
</protein>
<proteinExistence type="inferred from homology"/>
<organism evidence="10 11">
    <name type="scientific">Candidatus Avoscillospira stercoripullorum</name>
    <dbReference type="NCBI Taxonomy" id="2840709"/>
    <lineage>
        <taxon>Bacteria</taxon>
        <taxon>Bacillati</taxon>
        <taxon>Bacillota</taxon>
        <taxon>Clostridia</taxon>
        <taxon>Eubacteriales</taxon>
        <taxon>Oscillospiraceae</taxon>
        <taxon>Oscillospiraceae incertae sedis</taxon>
        <taxon>Candidatus Avoscillospira</taxon>
    </lineage>
</organism>
<feature type="domain" description="PHP" evidence="9">
    <location>
        <begin position="10"/>
        <end position="198"/>
    </location>
</feature>
<dbReference type="SUPFAM" id="SSF89550">
    <property type="entry name" value="PHP domain-like"/>
    <property type="match status" value="1"/>
</dbReference>
<dbReference type="EMBL" id="DVGD01000072">
    <property type="protein sequence ID" value="HIR09255.1"/>
    <property type="molecule type" value="Genomic_DNA"/>
</dbReference>
<accession>A0A9D1A7S6</accession>
<evidence type="ECO:0000256" key="1">
    <source>
        <dbReference type="ARBA" id="ARBA00004970"/>
    </source>
</evidence>
<dbReference type="InterPro" id="IPR016195">
    <property type="entry name" value="Pol/histidinol_Pase-like"/>
</dbReference>
<dbReference type="AlphaFoldDB" id="A0A9D1A7S6"/>
<keyword evidence="6 8" id="KW-0368">Histidine biosynthesis</keyword>
<dbReference type="EC" id="3.1.3.15" evidence="3 8"/>
<reference evidence="10" key="1">
    <citation type="submission" date="2020-10" db="EMBL/GenBank/DDBJ databases">
        <authorList>
            <person name="Gilroy R."/>
        </authorList>
    </citation>
    <scope>NUCLEOTIDE SEQUENCE</scope>
    <source>
        <strain evidence="10">ChiHjej9B8-7071</strain>
    </source>
</reference>
<evidence type="ECO:0000313" key="10">
    <source>
        <dbReference type="EMBL" id="HIR09255.1"/>
    </source>
</evidence>